<keyword evidence="2 4" id="KW-0238">DNA-binding</keyword>
<gene>
    <name evidence="6" type="ORF">FHR82_000674</name>
</gene>
<dbReference type="GO" id="GO:0003700">
    <property type="term" value="F:DNA-binding transcription factor activity"/>
    <property type="evidence" value="ECO:0007669"/>
    <property type="project" value="TreeGrafter"/>
</dbReference>
<evidence type="ECO:0000256" key="3">
    <source>
        <dbReference type="ARBA" id="ARBA00023163"/>
    </source>
</evidence>
<keyword evidence="3" id="KW-0804">Transcription</keyword>
<dbReference type="SUPFAM" id="SSF46689">
    <property type="entry name" value="Homeodomain-like"/>
    <property type="match status" value="1"/>
</dbReference>
<dbReference type="Gene3D" id="1.10.357.10">
    <property type="entry name" value="Tetracycline Repressor, domain 2"/>
    <property type="match status" value="1"/>
</dbReference>
<proteinExistence type="predicted"/>
<dbReference type="InterPro" id="IPR009057">
    <property type="entry name" value="Homeodomain-like_sf"/>
</dbReference>
<dbReference type="SUPFAM" id="SSF48498">
    <property type="entry name" value="Tetracyclin repressor-like, C-terminal domain"/>
    <property type="match status" value="1"/>
</dbReference>
<evidence type="ECO:0000256" key="2">
    <source>
        <dbReference type="ARBA" id="ARBA00023125"/>
    </source>
</evidence>
<feature type="DNA-binding region" description="H-T-H motif" evidence="4">
    <location>
        <begin position="54"/>
        <end position="73"/>
    </location>
</feature>
<keyword evidence="1" id="KW-0805">Transcription regulation</keyword>
<dbReference type="PANTHER" id="PTHR30055">
    <property type="entry name" value="HTH-TYPE TRANSCRIPTIONAL REGULATOR RUTR"/>
    <property type="match status" value="1"/>
</dbReference>
<dbReference type="Proteomes" id="UP000520767">
    <property type="component" value="Unassembled WGS sequence"/>
</dbReference>
<comment type="caution">
    <text evidence="6">The sequence shown here is derived from an EMBL/GenBank/DDBJ whole genome shotgun (WGS) entry which is preliminary data.</text>
</comment>
<evidence type="ECO:0000256" key="4">
    <source>
        <dbReference type="PROSITE-ProRule" id="PRU00335"/>
    </source>
</evidence>
<feature type="domain" description="HTH tetR-type" evidence="5">
    <location>
        <begin position="31"/>
        <end position="91"/>
    </location>
</feature>
<dbReference type="GO" id="GO:0045892">
    <property type="term" value="P:negative regulation of DNA-templated transcription"/>
    <property type="evidence" value="ECO:0007669"/>
    <property type="project" value="InterPro"/>
</dbReference>
<keyword evidence="7" id="KW-1185">Reference proteome</keyword>
<dbReference type="Gene3D" id="1.10.10.60">
    <property type="entry name" value="Homeodomain-like"/>
    <property type="match status" value="1"/>
</dbReference>
<dbReference type="Pfam" id="PF02909">
    <property type="entry name" value="TetR_C_1"/>
    <property type="match status" value="1"/>
</dbReference>
<evidence type="ECO:0000313" key="6">
    <source>
        <dbReference type="EMBL" id="MBB4904464.1"/>
    </source>
</evidence>
<reference evidence="6 7" key="1">
    <citation type="submission" date="2020-08" db="EMBL/GenBank/DDBJ databases">
        <title>Genomic Encyclopedia of Type Strains, Phase III (KMG-III): the genomes of soil and plant-associated and newly described type strains.</title>
        <authorList>
            <person name="Whitman W."/>
        </authorList>
    </citation>
    <scope>NUCLEOTIDE SEQUENCE [LARGE SCALE GENOMIC DNA]</scope>
    <source>
        <strain evidence="6 7">CECT 8960</strain>
    </source>
</reference>
<dbReference type="InterPro" id="IPR050109">
    <property type="entry name" value="HTH-type_TetR-like_transc_reg"/>
</dbReference>
<evidence type="ECO:0000256" key="1">
    <source>
        <dbReference type="ARBA" id="ARBA00023015"/>
    </source>
</evidence>
<dbReference type="RefSeq" id="WP_221463272.1">
    <property type="nucleotide sequence ID" value="NZ_JACHJQ010000001.1"/>
</dbReference>
<dbReference type="InterPro" id="IPR036271">
    <property type="entry name" value="Tet_transcr_reg_TetR-rel_C_sf"/>
</dbReference>
<protein>
    <submittedName>
        <fullName evidence="6">AcrR family transcriptional regulator</fullName>
    </submittedName>
</protein>
<dbReference type="PROSITE" id="PS50977">
    <property type="entry name" value="HTH_TETR_2"/>
    <property type="match status" value="1"/>
</dbReference>
<sequence>MSDEETETGLPASFEMAWGVRDRPTKGPKRGLSLEQIVDAGIHVANTEGIGGVSMGRVAKELGASAMSLYRYVASKDELLALMIDGAFGQIEIELVDGTWRERLKRWAEVELVAYRRFPWILRIPVTGAPIMPRQLWYMEQGLRTLGGTGLEEHEKLSAVLLVTSFTRSFAMLSGDIAAAFEAGDPTTARIMPRYGELIKKLTTAEEYPALHAVVDAGTFDEDGEEFDNLDYDFHFGLERVLDGIESLINRRNA</sequence>
<accession>A0A7W7Q005</accession>
<organism evidence="6 7">
    <name type="scientific">Actinophytocola algeriensis</name>
    <dbReference type="NCBI Taxonomy" id="1768010"/>
    <lineage>
        <taxon>Bacteria</taxon>
        <taxon>Bacillati</taxon>
        <taxon>Actinomycetota</taxon>
        <taxon>Actinomycetes</taxon>
        <taxon>Pseudonocardiales</taxon>
        <taxon>Pseudonocardiaceae</taxon>
    </lineage>
</organism>
<name>A0A7W7Q005_9PSEU</name>
<dbReference type="InterPro" id="IPR004111">
    <property type="entry name" value="Repressor_TetR_C"/>
</dbReference>
<evidence type="ECO:0000313" key="7">
    <source>
        <dbReference type="Proteomes" id="UP000520767"/>
    </source>
</evidence>
<dbReference type="InterPro" id="IPR001647">
    <property type="entry name" value="HTH_TetR"/>
</dbReference>
<dbReference type="AlphaFoldDB" id="A0A7W7Q005"/>
<dbReference type="PANTHER" id="PTHR30055:SF151">
    <property type="entry name" value="TRANSCRIPTIONAL REGULATORY PROTEIN"/>
    <property type="match status" value="1"/>
</dbReference>
<dbReference type="GO" id="GO:0000976">
    <property type="term" value="F:transcription cis-regulatory region binding"/>
    <property type="evidence" value="ECO:0007669"/>
    <property type="project" value="TreeGrafter"/>
</dbReference>
<dbReference type="Pfam" id="PF00440">
    <property type="entry name" value="TetR_N"/>
    <property type="match status" value="1"/>
</dbReference>
<dbReference type="EMBL" id="JACHJQ010000001">
    <property type="protein sequence ID" value="MBB4904464.1"/>
    <property type="molecule type" value="Genomic_DNA"/>
</dbReference>
<evidence type="ECO:0000259" key="5">
    <source>
        <dbReference type="PROSITE" id="PS50977"/>
    </source>
</evidence>